<gene>
    <name evidence="2" type="ORF">ALP52_02138</name>
</gene>
<accession>A0A3M5IPB5</accession>
<evidence type="ECO:0000313" key="3">
    <source>
        <dbReference type="Proteomes" id="UP000276194"/>
    </source>
</evidence>
<proteinExistence type="predicted"/>
<dbReference type="EMBL" id="RBTD01000446">
    <property type="protein sequence ID" value="RMT12869.1"/>
    <property type="molecule type" value="Genomic_DNA"/>
</dbReference>
<dbReference type="AlphaFoldDB" id="A0A3M5IPB5"/>
<sequence length="163" mass="17568">MKRTSSSGPGISRKPVPATVAMSGSRPNGDGWSRMNLEPVAAHGTGTLGNSLPFTRTCATISPTDIVPSPSGPMTERPLTSVHRHRIVGHKEQRMAGRRAWPNTRSTGRQENDLGKSESRIGSQSGQCMTWSGRRRIFTRPNISSIQLQKSSCRNSESGIGNG</sequence>
<feature type="region of interest" description="Disordered" evidence="1">
    <location>
        <begin position="62"/>
        <end position="128"/>
    </location>
</feature>
<organism evidence="2 3">
    <name type="scientific">Pseudomonas amygdali pv. mori</name>
    <dbReference type="NCBI Taxonomy" id="34065"/>
    <lineage>
        <taxon>Bacteria</taxon>
        <taxon>Pseudomonadati</taxon>
        <taxon>Pseudomonadota</taxon>
        <taxon>Gammaproteobacteria</taxon>
        <taxon>Pseudomonadales</taxon>
        <taxon>Pseudomonadaceae</taxon>
        <taxon>Pseudomonas</taxon>
        <taxon>Pseudomonas amygdali</taxon>
    </lineage>
</organism>
<name>A0A3M5IPB5_PSEA0</name>
<reference evidence="2 3" key="1">
    <citation type="submission" date="2018-08" db="EMBL/GenBank/DDBJ databases">
        <title>Recombination of ecologically and evolutionarily significant loci maintains genetic cohesion in the Pseudomonas syringae species complex.</title>
        <authorList>
            <person name="Dillon M."/>
            <person name="Thakur S."/>
            <person name="Almeida R.N.D."/>
            <person name="Weir B.S."/>
            <person name="Guttman D.S."/>
        </authorList>
    </citation>
    <scope>NUCLEOTIDE SEQUENCE [LARGE SCALE GENOMIC DNA]</scope>
    <source>
        <strain evidence="2 3">ICMP 6941</strain>
    </source>
</reference>
<feature type="region of interest" description="Disordered" evidence="1">
    <location>
        <begin position="1"/>
        <end position="36"/>
    </location>
</feature>
<evidence type="ECO:0000256" key="1">
    <source>
        <dbReference type="SAM" id="MobiDB-lite"/>
    </source>
</evidence>
<dbReference type="Proteomes" id="UP000276194">
    <property type="component" value="Unassembled WGS sequence"/>
</dbReference>
<evidence type="ECO:0000313" key="2">
    <source>
        <dbReference type="EMBL" id="RMT12869.1"/>
    </source>
</evidence>
<comment type="caution">
    <text evidence="2">The sequence shown here is derived from an EMBL/GenBank/DDBJ whole genome shotgun (WGS) entry which is preliminary data.</text>
</comment>
<feature type="compositionally biased region" description="Basic and acidic residues" evidence="1">
    <location>
        <begin position="108"/>
        <end position="119"/>
    </location>
</feature>
<protein>
    <submittedName>
        <fullName evidence="2">Uncharacterized protein</fullName>
    </submittedName>
</protein>